<name>A0AAU9K4S8_9CILI</name>
<dbReference type="AlphaFoldDB" id="A0AAU9K4S8"/>
<dbReference type="GO" id="GO:0019825">
    <property type="term" value="F:oxygen binding"/>
    <property type="evidence" value="ECO:0007669"/>
    <property type="project" value="InterPro"/>
</dbReference>
<dbReference type="Proteomes" id="UP001162131">
    <property type="component" value="Unassembled WGS sequence"/>
</dbReference>
<organism evidence="2 3">
    <name type="scientific">Blepharisma stoltei</name>
    <dbReference type="NCBI Taxonomy" id="1481888"/>
    <lineage>
        <taxon>Eukaryota</taxon>
        <taxon>Sar</taxon>
        <taxon>Alveolata</taxon>
        <taxon>Ciliophora</taxon>
        <taxon>Postciliodesmatophora</taxon>
        <taxon>Heterotrichea</taxon>
        <taxon>Heterotrichida</taxon>
        <taxon>Blepharismidae</taxon>
        <taxon>Blepharisma</taxon>
    </lineage>
</organism>
<dbReference type="InterPro" id="IPR012292">
    <property type="entry name" value="Globin/Proto"/>
</dbReference>
<evidence type="ECO:0000313" key="3">
    <source>
        <dbReference type="Proteomes" id="UP001162131"/>
    </source>
</evidence>
<accession>A0AAU9K4S8</accession>
<comment type="caution">
    <text evidence="2">The sequence shown here is derived from an EMBL/GenBank/DDBJ whole genome shotgun (WGS) entry which is preliminary data.</text>
</comment>
<dbReference type="EMBL" id="CAJZBQ010000058">
    <property type="protein sequence ID" value="CAG9334568.1"/>
    <property type="molecule type" value="Genomic_DNA"/>
</dbReference>
<reference evidence="2" key="1">
    <citation type="submission" date="2021-09" db="EMBL/GenBank/DDBJ databases">
        <authorList>
            <consortium name="AG Swart"/>
            <person name="Singh M."/>
            <person name="Singh A."/>
            <person name="Seah K."/>
            <person name="Emmerich C."/>
        </authorList>
    </citation>
    <scope>NUCLEOTIDE SEQUENCE</scope>
    <source>
        <strain evidence="2">ATCC30299</strain>
    </source>
</reference>
<feature type="region of interest" description="Disordered" evidence="1">
    <location>
        <begin position="377"/>
        <end position="408"/>
    </location>
</feature>
<protein>
    <submittedName>
        <fullName evidence="2">Uncharacterized protein</fullName>
    </submittedName>
</protein>
<dbReference type="Gene3D" id="1.10.490.10">
    <property type="entry name" value="Globins"/>
    <property type="match status" value="1"/>
</dbReference>
<feature type="compositionally biased region" description="Basic and acidic residues" evidence="1">
    <location>
        <begin position="385"/>
        <end position="394"/>
    </location>
</feature>
<dbReference type="InterPro" id="IPR009050">
    <property type="entry name" value="Globin-like_sf"/>
</dbReference>
<dbReference type="SUPFAM" id="SSF46458">
    <property type="entry name" value="Globin-like"/>
    <property type="match status" value="1"/>
</dbReference>
<evidence type="ECO:0000256" key="1">
    <source>
        <dbReference type="SAM" id="MobiDB-lite"/>
    </source>
</evidence>
<proteinExistence type="predicted"/>
<evidence type="ECO:0000313" key="2">
    <source>
        <dbReference type="EMBL" id="CAG9334568.1"/>
    </source>
</evidence>
<gene>
    <name evidence="2" type="ORF">BSTOLATCC_MIC61180</name>
</gene>
<keyword evidence="3" id="KW-1185">Reference proteome</keyword>
<sequence length="664" mass="76929">MDIQYMQAALKESLDLPTKKEEPCDHSVLQNCLSAENLEKLTTDSDLNFTQFRKKQNFLPRLKNSQRIDIFSLLAQYSNITNFNVNVPATLIKIANSESSFLVQTKKNGQVISKPCQLPEFLNLTPKQISNEIPLYFYKNPEKEAVPIYSKENAEIAFESDEAISYLQTFIKSRSYPACINRVLWRQGRNCKYFTIINRSKINKNSREKAPQNVRNNSKSKYKTQINEFKYMNMILQTSKSINNPYKMIPISASPDKRRYKPIEVKTLPIKENLKNLINKETSQDFIINTKDCDNLFVVENFIKHPEVDAMMSEIVAFLNENLFREESVKGVIADFIRDNDKKWIMIDCKEVTISSSTSRENNIKNKPKLVIIEKNRSQSFEGSASREEKAPEEKEAETEPVECQKKNQNELISELPFKIRNVTRQLRRSITSSEEAFLEKWNKVNAKLEHIMNLNLSPVVKTMHTNFSESSIQTYQSKFHSKNLPKLDRQHPSHNSSNGLHCPYLRNRTYSGSINFGNTTSWDLSRKHILDAVGKIDEMKMNTELSKVKSQNLVKKYGGDEFWTQFIKSLYKKVMGNSCLAKHFQNSDLKMIICGMFKIFNGCATLEFRRSVKAAHQNMLVLEGEFNVYAELFLGTLMEFDIEEDDKNVIMTQIRSMKCLICK</sequence>
<dbReference type="GO" id="GO:0020037">
    <property type="term" value="F:heme binding"/>
    <property type="evidence" value="ECO:0007669"/>
    <property type="project" value="InterPro"/>
</dbReference>